<evidence type="ECO:0000313" key="1">
    <source>
        <dbReference type="EMBL" id="VAW46823.1"/>
    </source>
</evidence>
<gene>
    <name evidence="1" type="ORF">MNBD_GAMMA02-303</name>
</gene>
<dbReference type="AlphaFoldDB" id="A0A3B0W325"/>
<accession>A0A3B0W325</accession>
<organism evidence="1">
    <name type="scientific">hydrothermal vent metagenome</name>
    <dbReference type="NCBI Taxonomy" id="652676"/>
    <lineage>
        <taxon>unclassified sequences</taxon>
        <taxon>metagenomes</taxon>
        <taxon>ecological metagenomes</taxon>
    </lineage>
</organism>
<reference evidence="1" key="1">
    <citation type="submission" date="2018-06" db="EMBL/GenBank/DDBJ databases">
        <authorList>
            <person name="Zhirakovskaya E."/>
        </authorList>
    </citation>
    <scope>NUCLEOTIDE SEQUENCE</scope>
</reference>
<proteinExistence type="predicted"/>
<sequence length="277" mass="29683">MSKYTKVLSLLIIAMFGLVACGGDEGANSAAKEIAKMDSNTPDGAFMMSVAAMKSNDLASLIKNSLSEQQYNELVTEFENNKTGNFSEADKAQFAQTITMLTADGAEQNLYAMAEPQLEQARAMLPMMLMMGKEQVLQGVKSNPMLPEAQRDSAAIIVGAAMDWVGENDILSEDKTKAAIAAVVSTAKALDMTSLDDVQNMSFDQALAKGSIAFGGVKSVLSAYGISMDDMLNSVEVDSVDVEGDKATMNVSFDVFGEQIKQVMTMVKKDGVWVSEQ</sequence>
<dbReference type="PROSITE" id="PS51257">
    <property type="entry name" value="PROKAR_LIPOPROTEIN"/>
    <property type="match status" value="1"/>
</dbReference>
<protein>
    <submittedName>
        <fullName evidence="1">Uncharacterized protein</fullName>
    </submittedName>
</protein>
<dbReference type="EMBL" id="UOFA01000305">
    <property type="protein sequence ID" value="VAW46823.1"/>
    <property type="molecule type" value="Genomic_DNA"/>
</dbReference>
<name>A0A3B0W325_9ZZZZ</name>